<keyword evidence="2" id="KW-1185">Reference proteome</keyword>
<dbReference type="EMBL" id="BQNB010010750">
    <property type="protein sequence ID" value="GJS81477.1"/>
    <property type="molecule type" value="Genomic_DNA"/>
</dbReference>
<sequence>MCGMRMPLPMTAFRTSRDILVYGRFVIVFIDDILAYSKLKEEHEVHVKLVLESLWKGKLYAKFSKLGDALSRKERVKLRRVRGKILAAQSEAYQGKRTILAERVHGFDQPNWKKRSDSLSFMDRIWFIISGSVMDESHASRYLVHPGADKTYYNLGGMYW</sequence>
<evidence type="ECO:0000313" key="2">
    <source>
        <dbReference type="Proteomes" id="UP001151760"/>
    </source>
</evidence>
<organism evidence="1 2">
    <name type="scientific">Tanacetum coccineum</name>
    <dbReference type="NCBI Taxonomy" id="301880"/>
    <lineage>
        <taxon>Eukaryota</taxon>
        <taxon>Viridiplantae</taxon>
        <taxon>Streptophyta</taxon>
        <taxon>Embryophyta</taxon>
        <taxon>Tracheophyta</taxon>
        <taxon>Spermatophyta</taxon>
        <taxon>Magnoliopsida</taxon>
        <taxon>eudicotyledons</taxon>
        <taxon>Gunneridae</taxon>
        <taxon>Pentapetalae</taxon>
        <taxon>asterids</taxon>
        <taxon>campanulids</taxon>
        <taxon>Asterales</taxon>
        <taxon>Asteraceae</taxon>
        <taxon>Asteroideae</taxon>
        <taxon>Anthemideae</taxon>
        <taxon>Anthemidinae</taxon>
        <taxon>Tanacetum</taxon>
    </lineage>
</organism>
<dbReference type="PANTHER" id="PTHR24559:SF444">
    <property type="entry name" value="REVERSE TRANSCRIPTASE DOMAIN-CONTAINING PROTEIN"/>
    <property type="match status" value="1"/>
</dbReference>
<dbReference type="InterPro" id="IPR043128">
    <property type="entry name" value="Rev_trsase/Diguanyl_cyclase"/>
</dbReference>
<comment type="caution">
    <text evidence="1">The sequence shown here is derived from an EMBL/GenBank/DDBJ whole genome shotgun (WGS) entry which is preliminary data.</text>
</comment>
<evidence type="ECO:0008006" key="3">
    <source>
        <dbReference type="Google" id="ProtNLM"/>
    </source>
</evidence>
<dbReference type="Gene3D" id="3.30.70.270">
    <property type="match status" value="1"/>
</dbReference>
<name>A0ABQ4YXB4_9ASTR</name>
<reference evidence="1" key="1">
    <citation type="journal article" date="2022" name="Int. J. Mol. Sci.">
        <title>Draft Genome of Tanacetum Coccineum: Genomic Comparison of Closely Related Tanacetum-Family Plants.</title>
        <authorList>
            <person name="Yamashiro T."/>
            <person name="Shiraishi A."/>
            <person name="Nakayama K."/>
            <person name="Satake H."/>
        </authorList>
    </citation>
    <scope>NUCLEOTIDE SEQUENCE</scope>
</reference>
<evidence type="ECO:0000313" key="1">
    <source>
        <dbReference type="EMBL" id="GJS81477.1"/>
    </source>
</evidence>
<reference evidence="1" key="2">
    <citation type="submission" date="2022-01" db="EMBL/GenBank/DDBJ databases">
        <authorList>
            <person name="Yamashiro T."/>
            <person name="Shiraishi A."/>
            <person name="Satake H."/>
            <person name="Nakayama K."/>
        </authorList>
    </citation>
    <scope>NUCLEOTIDE SEQUENCE</scope>
</reference>
<gene>
    <name evidence="1" type="ORF">Tco_0748018</name>
</gene>
<proteinExistence type="predicted"/>
<protein>
    <recommendedName>
        <fullName evidence="3">Reverse transcriptase domain-containing protein</fullName>
    </recommendedName>
</protein>
<accession>A0ABQ4YXB4</accession>
<dbReference type="Proteomes" id="UP001151760">
    <property type="component" value="Unassembled WGS sequence"/>
</dbReference>
<dbReference type="PANTHER" id="PTHR24559">
    <property type="entry name" value="TRANSPOSON TY3-I GAG-POL POLYPROTEIN"/>
    <property type="match status" value="1"/>
</dbReference>
<dbReference type="InterPro" id="IPR043502">
    <property type="entry name" value="DNA/RNA_pol_sf"/>
</dbReference>
<dbReference type="SUPFAM" id="SSF56672">
    <property type="entry name" value="DNA/RNA polymerases"/>
    <property type="match status" value="1"/>
</dbReference>
<dbReference type="InterPro" id="IPR053134">
    <property type="entry name" value="RNA-dir_DNA_polymerase"/>
</dbReference>